<organism evidence="1">
    <name type="scientific">Lepeophtheirus salmonis</name>
    <name type="common">Salmon louse</name>
    <name type="synonym">Caligus salmonis</name>
    <dbReference type="NCBI Taxonomy" id="72036"/>
    <lineage>
        <taxon>Eukaryota</taxon>
        <taxon>Metazoa</taxon>
        <taxon>Ecdysozoa</taxon>
        <taxon>Arthropoda</taxon>
        <taxon>Crustacea</taxon>
        <taxon>Multicrustacea</taxon>
        <taxon>Hexanauplia</taxon>
        <taxon>Copepoda</taxon>
        <taxon>Siphonostomatoida</taxon>
        <taxon>Caligidae</taxon>
        <taxon>Lepeophtheirus</taxon>
    </lineage>
</organism>
<evidence type="ECO:0000313" key="1">
    <source>
        <dbReference type="EMBL" id="CDW29420.1"/>
    </source>
</evidence>
<dbReference type="AlphaFoldDB" id="A0A0K2TUE0"/>
<sequence>MIEMNYFLFFFIDASDSHSFLRDLSKFGVKRPCETSSSESFLSMEDLAF</sequence>
<accession>A0A0K2TUE0</accession>
<reference evidence="1" key="1">
    <citation type="submission" date="2014-05" db="EMBL/GenBank/DDBJ databases">
        <authorList>
            <person name="Chronopoulou M."/>
        </authorList>
    </citation>
    <scope>NUCLEOTIDE SEQUENCE</scope>
    <source>
        <tissue evidence="1">Whole organism</tissue>
    </source>
</reference>
<proteinExistence type="predicted"/>
<protein>
    <submittedName>
        <fullName evidence="1">Uncharacterized protein</fullName>
    </submittedName>
</protein>
<dbReference type="EMBL" id="HACA01012059">
    <property type="protein sequence ID" value="CDW29420.1"/>
    <property type="molecule type" value="Transcribed_RNA"/>
</dbReference>
<name>A0A0K2TUE0_LEPSM</name>